<dbReference type="PANTHER" id="PTHR37828:SF1">
    <property type="entry name" value="YCII-RELATED DOMAIN-CONTAINING PROTEIN"/>
    <property type="match status" value="1"/>
</dbReference>
<dbReference type="InterPro" id="IPR011008">
    <property type="entry name" value="Dimeric_a/b-barrel"/>
</dbReference>
<sequence>MTDHLYLVLAIRTPDFSASAGDDHQMFLSELIGRGMIELTGPFTDGTGGAYLLRAPSLEEATQIAHTDPLHVSGSSRLTVHEWRVRRFS</sequence>
<dbReference type="Gene3D" id="3.30.70.1060">
    <property type="entry name" value="Dimeric alpha+beta barrel"/>
    <property type="match status" value="1"/>
</dbReference>
<organism evidence="3 4">
    <name type="scientific">Luteibacter anthropi</name>
    <dbReference type="NCBI Taxonomy" id="564369"/>
    <lineage>
        <taxon>Bacteria</taxon>
        <taxon>Pseudomonadati</taxon>
        <taxon>Pseudomonadota</taxon>
        <taxon>Gammaproteobacteria</taxon>
        <taxon>Lysobacterales</taxon>
        <taxon>Rhodanobacteraceae</taxon>
        <taxon>Luteibacter</taxon>
    </lineage>
</organism>
<reference evidence="3 4" key="1">
    <citation type="submission" date="2020-03" db="EMBL/GenBank/DDBJ databases">
        <authorList>
            <person name="Lai Q."/>
        </authorList>
    </citation>
    <scope>NUCLEOTIDE SEQUENCE [LARGE SCALE GENOMIC DNA]</scope>
    <source>
        <strain evidence="3 4">CCUG 25036</strain>
    </source>
</reference>
<evidence type="ECO:0000313" key="4">
    <source>
        <dbReference type="Proteomes" id="UP000490980"/>
    </source>
</evidence>
<dbReference type="InterPro" id="IPR005545">
    <property type="entry name" value="YCII"/>
</dbReference>
<gene>
    <name evidence="3" type="ORF">HBF25_14145</name>
</gene>
<feature type="domain" description="YCII-related" evidence="2">
    <location>
        <begin position="6"/>
        <end position="84"/>
    </location>
</feature>
<comment type="caution">
    <text evidence="3">The sequence shown here is derived from an EMBL/GenBank/DDBJ whole genome shotgun (WGS) entry which is preliminary data.</text>
</comment>
<evidence type="ECO:0000256" key="1">
    <source>
        <dbReference type="ARBA" id="ARBA00007689"/>
    </source>
</evidence>
<dbReference type="RefSeq" id="WP_166949471.1">
    <property type="nucleotide sequence ID" value="NZ_JAARLZ010000007.1"/>
</dbReference>
<evidence type="ECO:0000259" key="2">
    <source>
        <dbReference type="Pfam" id="PF03795"/>
    </source>
</evidence>
<keyword evidence="4" id="KW-1185">Reference proteome</keyword>
<dbReference type="EMBL" id="JAARLZ010000007">
    <property type="protein sequence ID" value="NII07522.1"/>
    <property type="molecule type" value="Genomic_DNA"/>
</dbReference>
<dbReference type="Pfam" id="PF03795">
    <property type="entry name" value="YCII"/>
    <property type="match status" value="1"/>
</dbReference>
<comment type="similarity">
    <text evidence="1">Belongs to the YciI family.</text>
</comment>
<dbReference type="Proteomes" id="UP000490980">
    <property type="component" value="Unassembled WGS sequence"/>
</dbReference>
<dbReference type="AlphaFoldDB" id="A0A7X5ZJ37"/>
<proteinExistence type="inferred from homology"/>
<dbReference type="SUPFAM" id="SSF54909">
    <property type="entry name" value="Dimeric alpha+beta barrel"/>
    <property type="match status" value="1"/>
</dbReference>
<evidence type="ECO:0000313" key="3">
    <source>
        <dbReference type="EMBL" id="NII07522.1"/>
    </source>
</evidence>
<protein>
    <recommendedName>
        <fullName evidence="2">YCII-related domain-containing protein</fullName>
    </recommendedName>
</protein>
<accession>A0A7X5ZJ37</accession>
<name>A0A7X5ZJ37_9GAMM</name>
<dbReference type="PANTHER" id="PTHR37828">
    <property type="entry name" value="GSR2449 PROTEIN"/>
    <property type="match status" value="1"/>
</dbReference>